<evidence type="ECO:0000256" key="1">
    <source>
        <dbReference type="SAM" id="MobiDB-lite"/>
    </source>
</evidence>
<proteinExistence type="predicted"/>
<evidence type="ECO:0008006" key="4">
    <source>
        <dbReference type="Google" id="ProtNLM"/>
    </source>
</evidence>
<dbReference type="RefSeq" id="WP_130898158.1">
    <property type="nucleotide sequence ID" value="NZ_LT629708.1"/>
</dbReference>
<dbReference type="Proteomes" id="UP000182654">
    <property type="component" value="Chromosome I"/>
</dbReference>
<keyword evidence="3" id="KW-1185">Reference proteome</keyword>
<feature type="region of interest" description="Disordered" evidence="1">
    <location>
        <begin position="1"/>
        <end position="27"/>
    </location>
</feature>
<dbReference type="EMBL" id="LT629708">
    <property type="protein sequence ID" value="SDO29525.1"/>
    <property type="molecule type" value="Genomic_DNA"/>
</dbReference>
<evidence type="ECO:0000313" key="2">
    <source>
        <dbReference type="EMBL" id="SDO29525.1"/>
    </source>
</evidence>
<organism evidence="2 3">
    <name type="scientific">Pseudomonas extremorientalis</name>
    <dbReference type="NCBI Taxonomy" id="169669"/>
    <lineage>
        <taxon>Bacteria</taxon>
        <taxon>Pseudomonadati</taxon>
        <taxon>Pseudomonadota</taxon>
        <taxon>Gammaproteobacteria</taxon>
        <taxon>Pseudomonadales</taxon>
        <taxon>Pseudomonadaceae</taxon>
        <taxon>Pseudomonas</taxon>
    </lineage>
</organism>
<name>A0ABY0RMH3_9PSED</name>
<protein>
    <recommendedName>
        <fullName evidence="4">Toxin</fullName>
    </recommendedName>
</protein>
<gene>
    <name evidence="2" type="ORF">SAMN04490184_0194</name>
</gene>
<accession>A0ABY0RMH3</accession>
<evidence type="ECO:0000313" key="3">
    <source>
        <dbReference type="Proteomes" id="UP000182654"/>
    </source>
</evidence>
<reference evidence="2 3" key="1">
    <citation type="submission" date="2016-10" db="EMBL/GenBank/DDBJ databases">
        <authorList>
            <person name="Varghese N."/>
            <person name="Submissions S."/>
        </authorList>
    </citation>
    <scope>NUCLEOTIDE SEQUENCE [LARGE SCALE GENOMIC DNA]</scope>
    <source>
        <strain evidence="2 3">BS2774</strain>
    </source>
</reference>
<sequence>MIGLPVSNHRATTAQRDNPKPPAGPLRTSVTSIVIGLFANPVDPRQTPFTPPVDLPDHTRQRIESLLRFRATKEQSSLCEQIRQRLMDSPDPLTAPAARAEVEKLLDQPSALNPQKTYTQLIQEIIVSPVPSAPKIRPVSSRVRRDLQNTPSSQDTGNASLRKFADTLVDKADAELAVNTAYTVINALLNDKELALKGTQYTVPVEPDSTFGLALAELDDALRSEPFKSFAQTHDIDIESLVIDPTGRLFLQPEDHDHDIDISQYGKDSFSKATSAVFKAATKVAGSSREPFRFFGQDRAFPELITNFYGMQLPRDYSRNYNEDTLFKIGQLIREGTFPSLRHSDPLYEQQYAPVKQRQQRAKQQIVDLPAEQLDQRLARYAPLTAAQKVQEADEALAWQCSETLLKQLPALNGGNDTPPLLNEVPEYSTFNQVRQQLLNALTSATFTDFAQKQGLDPKTARINPVEGALTAKVKGVETTFTLNDVSEDWSNVWVEIKDVVQRMAAGADADVHYPAPPTATLDEVMRFYNEEVHPQPALQQPDWKERQLITLLSRGLALVQKKTFPALVDTALNAPKSVAVRQNQQAVTQMLASTTLSPSPLEKLAAAIKASRAAPVEAEDTPEDLLARAEGELATTVHRAMLELKLAPEQAASKIIQLIPPNSLFGQWRAYLHKALNSQGFKAWAHEQKVDLASLRYDPTDNALVSKVGAQEQRFTATAFAQKYPNYFDALAPVLTAAQAFANQTQPIALLHAESNGAPYQWVANFYSLSDTPGSTRFDQQAALMGRTQQFPNPPDNPENTMGWLARQNTAVGDSNDRYRLIQALENWTPDSGSRRLVVDPDSSHQPKGVTTVAEFISHNNWYPVSSKADNDNLLKALQTRAPQSPPLGNRWGFLSTPLPLNAAQRDQLVEEVKKKIGANNTLLNYLGMRVANLSTDPEQALEQLLTSSDALELATDLQTSMKVAATSTSLRNLLLTYLVLEVDPTAGTQHKTIAGADLTDNDNVGRNTHFRRELFTQHLVENKGIPRHLAPAVAHLLLQGAAPQLLVKDVPKQVTLGSPEDVEFTTAVNRIEWTAPGATANMTYPEIMSLHNIRPISALEAQIYSYAQMNPLLDWAAIHNNVDKNNYTLEQLKDSQQKLQASTQATAEAVQWLRTVEAPNRRDMALKVLREQFGSHIDYEKRFMIENELAGLISGRHYSLAEIYEAGRLDESWGQEGNHVDVDSLRKKAREPGFPVINDEFDKAIKADFNLRRRNTTTLFENMLNKLPVEERKSLLYGDVEFLNVEGAGSGMVITSIYNGARRDFAVYPTWGQIIRIADIDPDTPLGQKVSLEIDAEAFKTGTEPKSGVKSEVVLRATDQRLLDDNNEPWPLPVSFPAHQENDAFSPHYVAGRLSKLAKVMVDSTYLYRSDFVDLHRNWSSNTLETATQPRDFFKAIWHSLPGTSSLEDLYHGQFLKAGVDLGIDVAILVATEGANNLWSLAKSAASWAAAKVSAGFIEKFGVKEVEAIELKDFTAATTTQSTRSLSRLQDGQLTEQTADMANGCVWLSGAQDRANITAIRQGNEWYAYDAKTMAAYGPALEGFVSDTSSVLKQETFSDGTKALVTEKPLAADAYTVTRTHGFDLINEGKVYRYDSRQPGLLRDLESADHYTPLESFEAWCPAPSIGGRVKRGANDVCFTKFIEEVSGELKQELQALEHVRLFPSAPKFLRKGQFVIFERRRWKMVDGERGPKLHPVPGTKPIVYKSKITGTLKNEPEFGFFSAQNSEGLERETRVVKLNRITDAVDDKRELRGVIVNDTAPGSTAKYLVIEADTAEFYYARLEETPGSQLTFNKCTPRELPMVRAYRNKFSIRQGVANLPFDANFIALPKLKFAFEDLERTGYLKEDIDELKAMCKNLTDEQQREVVYQLQRAKAIDKADIALQPNQVTALDQPANFTSWTAEQQNKFYAQQAQDSVNRSMKATGLGPANQMHSKADLARAEAADMTINWLRKTVPPGALNRPNLIVKSGAGNCGEMALLSENIIKKSGGKAQTWYVEGGDHVFTVVGGPASGGKATIDFSQSEWKDAWIVDPWAEISCRASEYTELVKKKMAEWDAKGLKIHTRGQWRKPVDPQWIKELTTHEKRSY</sequence>